<protein>
    <submittedName>
        <fullName evidence="2">Uncharacterized protein</fullName>
    </submittedName>
</protein>
<gene>
    <name evidence="2" type="ORF">METZ01_LOCUS77364</name>
</gene>
<organism evidence="2">
    <name type="scientific">marine metagenome</name>
    <dbReference type="NCBI Taxonomy" id="408172"/>
    <lineage>
        <taxon>unclassified sequences</taxon>
        <taxon>metagenomes</taxon>
        <taxon>ecological metagenomes</taxon>
    </lineage>
</organism>
<reference evidence="2" key="1">
    <citation type="submission" date="2018-05" db="EMBL/GenBank/DDBJ databases">
        <authorList>
            <person name="Lanie J.A."/>
            <person name="Ng W.-L."/>
            <person name="Kazmierczak K.M."/>
            <person name="Andrzejewski T.M."/>
            <person name="Davidsen T.M."/>
            <person name="Wayne K.J."/>
            <person name="Tettelin H."/>
            <person name="Glass J.I."/>
            <person name="Rusch D."/>
            <person name="Podicherti R."/>
            <person name="Tsui H.-C.T."/>
            <person name="Winkler M.E."/>
        </authorList>
    </citation>
    <scope>NUCLEOTIDE SEQUENCE</scope>
</reference>
<name>A0A381U8E7_9ZZZZ</name>
<proteinExistence type="predicted"/>
<dbReference type="EMBL" id="UINC01005942">
    <property type="protein sequence ID" value="SVA24510.1"/>
    <property type="molecule type" value="Genomic_DNA"/>
</dbReference>
<dbReference type="AlphaFoldDB" id="A0A381U8E7"/>
<evidence type="ECO:0000256" key="1">
    <source>
        <dbReference type="SAM" id="MobiDB-lite"/>
    </source>
</evidence>
<feature type="region of interest" description="Disordered" evidence="1">
    <location>
        <begin position="74"/>
        <end position="99"/>
    </location>
</feature>
<feature type="compositionally biased region" description="Polar residues" evidence="1">
    <location>
        <begin position="79"/>
        <end position="90"/>
    </location>
</feature>
<accession>A0A381U8E7</accession>
<evidence type="ECO:0000313" key="2">
    <source>
        <dbReference type="EMBL" id="SVA24510.1"/>
    </source>
</evidence>
<sequence>MKVVSKLVDLELHIDRIERQGNVLLVHSDPKRSIPTTIHIAPSDIVELLKVMLKSGGLWQFLLLMPWLCFGSKKPGKVESSTDSNTQPPTGHQKWDPWE</sequence>